<reference evidence="3" key="2">
    <citation type="submission" date="2021-10" db="EMBL/GenBank/DDBJ databases">
        <title>Phylogenomics reveals ancestral predisposition of the termite-cultivated fungus Termitomyces towards a domesticated lifestyle.</title>
        <authorList>
            <person name="Auxier B."/>
            <person name="Grum-Grzhimaylo A."/>
            <person name="Cardenas M.E."/>
            <person name="Lodge J.D."/>
            <person name="Laessoe T."/>
            <person name="Pedersen O."/>
            <person name="Smith M.E."/>
            <person name="Kuyper T.W."/>
            <person name="Franco-Molano E.A."/>
            <person name="Baroni T.J."/>
            <person name="Aanen D.K."/>
        </authorList>
    </citation>
    <scope>NUCLEOTIDE SEQUENCE</scope>
    <source>
        <strain evidence="3">D49</strain>
    </source>
</reference>
<feature type="region of interest" description="Disordered" evidence="1">
    <location>
        <begin position="183"/>
        <end position="207"/>
    </location>
</feature>
<accession>A0A9P7GLH6</accession>
<dbReference type="InterPro" id="IPR036047">
    <property type="entry name" value="F-box-like_dom_sf"/>
</dbReference>
<comment type="caution">
    <text evidence="3">The sequence shown here is derived from an EMBL/GenBank/DDBJ whole genome shotgun (WGS) entry which is preliminary data.</text>
</comment>
<organism evidence="3 4">
    <name type="scientific">Sphagnurus paluster</name>
    <dbReference type="NCBI Taxonomy" id="117069"/>
    <lineage>
        <taxon>Eukaryota</taxon>
        <taxon>Fungi</taxon>
        <taxon>Dikarya</taxon>
        <taxon>Basidiomycota</taxon>
        <taxon>Agaricomycotina</taxon>
        <taxon>Agaricomycetes</taxon>
        <taxon>Agaricomycetidae</taxon>
        <taxon>Agaricales</taxon>
        <taxon>Tricholomatineae</taxon>
        <taxon>Lyophyllaceae</taxon>
        <taxon>Sphagnurus</taxon>
    </lineage>
</organism>
<dbReference type="AlphaFoldDB" id="A0A9P7GLH6"/>
<protein>
    <recommendedName>
        <fullName evidence="2">F-box domain-containing protein</fullName>
    </recommendedName>
</protein>
<reference evidence="3" key="1">
    <citation type="submission" date="2021-02" db="EMBL/GenBank/DDBJ databases">
        <authorList>
            <person name="Nieuwenhuis M."/>
            <person name="Van De Peppel L.J.J."/>
        </authorList>
    </citation>
    <scope>NUCLEOTIDE SEQUENCE</scope>
    <source>
        <strain evidence="3">D49</strain>
    </source>
</reference>
<dbReference type="EMBL" id="JABCKI010000092">
    <property type="protein sequence ID" value="KAG5652854.1"/>
    <property type="molecule type" value="Genomic_DNA"/>
</dbReference>
<keyword evidence="4" id="KW-1185">Reference proteome</keyword>
<gene>
    <name evidence="3" type="ORF">H0H81_003353</name>
</gene>
<sequence length="207" mass="23488">MLLDLPSEIIFRILWYLGVRDLLRVTEVHSSLHHHVKSCPTIQYIIQTQAAGVEINTKSTLDIDERLSLLRTYQEGWSKCAVKDLSAMITHHFMPAYEISAFADGIFLWGDRFNPNVLHYFYTPSKSTDVIKWQKIKVGMPIIGVTLSPEQDLIAVATTYVPIEFLVFPMDSEVNLLQDTRPNGTREQLRDSNIPAVDGFTPPARSA</sequence>
<dbReference type="PROSITE" id="PS50181">
    <property type="entry name" value="FBOX"/>
    <property type="match status" value="1"/>
</dbReference>
<name>A0A9P7GLH6_9AGAR</name>
<dbReference type="OrthoDB" id="2751409at2759"/>
<proteinExistence type="predicted"/>
<feature type="domain" description="F-box" evidence="2">
    <location>
        <begin position="1"/>
        <end position="45"/>
    </location>
</feature>
<evidence type="ECO:0000313" key="4">
    <source>
        <dbReference type="Proteomes" id="UP000717328"/>
    </source>
</evidence>
<evidence type="ECO:0000313" key="3">
    <source>
        <dbReference type="EMBL" id="KAG5652854.1"/>
    </source>
</evidence>
<evidence type="ECO:0000259" key="2">
    <source>
        <dbReference type="PROSITE" id="PS50181"/>
    </source>
</evidence>
<dbReference type="InterPro" id="IPR001810">
    <property type="entry name" value="F-box_dom"/>
</dbReference>
<dbReference type="Proteomes" id="UP000717328">
    <property type="component" value="Unassembled WGS sequence"/>
</dbReference>
<dbReference type="SUPFAM" id="SSF81383">
    <property type="entry name" value="F-box domain"/>
    <property type="match status" value="1"/>
</dbReference>
<evidence type="ECO:0000256" key="1">
    <source>
        <dbReference type="SAM" id="MobiDB-lite"/>
    </source>
</evidence>